<dbReference type="AlphaFoldDB" id="A0A9P4UWN7"/>
<comment type="caution">
    <text evidence="1">The sequence shown here is derived from an EMBL/GenBank/DDBJ whole genome shotgun (WGS) entry which is preliminary data.</text>
</comment>
<dbReference type="Proteomes" id="UP000799444">
    <property type="component" value="Unassembled WGS sequence"/>
</dbReference>
<evidence type="ECO:0000313" key="2">
    <source>
        <dbReference type="Proteomes" id="UP000799444"/>
    </source>
</evidence>
<dbReference type="EMBL" id="ML996295">
    <property type="protein sequence ID" value="KAF2728116.1"/>
    <property type="molecule type" value="Genomic_DNA"/>
</dbReference>
<proteinExistence type="predicted"/>
<accession>A0A9P4UWN7</accession>
<dbReference type="OrthoDB" id="3802166at2759"/>
<reference evidence="1" key="1">
    <citation type="journal article" date="2020" name="Stud. Mycol.">
        <title>101 Dothideomycetes genomes: a test case for predicting lifestyles and emergence of pathogens.</title>
        <authorList>
            <person name="Haridas S."/>
            <person name="Albert R."/>
            <person name="Binder M."/>
            <person name="Bloem J."/>
            <person name="Labutti K."/>
            <person name="Salamov A."/>
            <person name="Andreopoulos B."/>
            <person name="Baker S."/>
            <person name="Barry K."/>
            <person name="Bills G."/>
            <person name="Bluhm B."/>
            <person name="Cannon C."/>
            <person name="Castanera R."/>
            <person name="Culley D."/>
            <person name="Daum C."/>
            <person name="Ezra D."/>
            <person name="Gonzalez J."/>
            <person name="Henrissat B."/>
            <person name="Kuo A."/>
            <person name="Liang C."/>
            <person name="Lipzen A."/>
            <person name="Lutzoni F."/>
            <person name="Magnuson J."/>
            <person name="Mondo S."/>
            <person name="Nolan M."/>
            <person name="Ohm R."/>
            <person name="Pangilinan J."/>
            <person name="Park H.-J."/>
            <person name="Ramirez L."/>
            <person name="Alfaro M."/>
            <person name="Sun H."/>
            <person name="Tritt A."/>
            <person name="Yoshinaga Y."/>
            <person name="Zwiers L.-H."/>
            <person name="Turgeon B."/>
            <person name="Goodwin S."/>
            <person name="Spatafora J."/>
            <person name="Crous P."/>
            <person name="Grigoriev I."/>
        </authorList>
    </citation>
    <scope>NUCLEOTIDE SEQUENCE</scope>
    <source>
        <strain evidence="1">CBS 125425</strain>
    </source>
</reference>
<organism evidence="1 2">
    <name type="scientific">Polyplosphaeria fusca</name>
    <dbReference type="NCBI Taxonomy" id="682080"/>
    <lineage>
        <taxon>Eukaryota</taxon>
        <taxon>Fungi</taxon>
        <taxon>Dikarya</taxon>
        <taxon>Ascomycota</taxon>
        <taxon>Pezizomycotina</taxon>
        <taxon>Dothideomycetes</taxon>
        <taxon>Pleosporomycetidae</taxon>
        <taxon>Pleosporales</taxon>
        <taxon>Tetraplosphaeriaceae</taxon>
        <taxon>Polyplosphaeria</taxon>
    </lineage>
</organism>
<name>A0A9P4UWN7_9PLEO</name>
<protein>
    <submittedName>
        <fullName evidence="1">Uncharacterized protein</fullName>
    </submittedName>
</protein>
<keyword evidence="2" id="KW-1185">Reference proteome</keyword>
<evidence type="ECO:0000313" key="1">
    <source>
        <dbReference type="EMBL" id="KAF2728116.1"/>
    </source>
</evidence>
<sequence length="61" mass="7078">MMEPKRRKMSPQLLSTITCLRSWLRAGFSPAQETPDGEDPVELSELEIQEIYQVSQWDEPV</sequence>
<gene>
    <name evidence="1" type="ORF">EJ04DRAFT_516836</name>
</gene>